<reference evidence="2 4" key="1">
    <citation type="submission" date="2014-02" db="EMBL/GenBank/DDBJ databases">
        <title>Aquamicrobium defluvii Genome sequencing.</title>
        <authorList>
            <person name="Wang X."/>
        </authorList>
    </citation>
    <scope>NUCLEOTIDE SEQUENCE [LARGE SCALE GENOMIC DNA]</scope>
    <source>
        <strain evidence="2 4">W13Z1</strain>
    </source>
</reference>
<evidence type="ECO:0000313" key="5">
    <source>
        <dbReference type="Proteomes" id="UP000294958"/>
    </source>
</evidence>
<dbReference type="STRING" id="69279.BG36_22950"/>
<dbReference type="SUPFAM" id="SSF53850">
    <property type="entry name" value="Periplasmic binding protein-like II"/>
    <property type="match status" value="1"/>
</dbReference>
<dbReference type="GO" id="GO:0043190">
    <property type="term" value="C:ATP-binding cassette (ABC) transporter complex"/>
    <property type="evidence" value="ECO:0007669"/>
    <property type="project" value="InterPro"/>
</dbReference>
<protein>
    <submittedName>
        <fullName evidence="3">Glycine betaine/proline transport system substrate-binding protein</fullName>
    </submittedName>
    <submittedName>
        <fullName evidence="2">Glycine/betaine ABC transporter</fullName>
    </submittedName>
</protein>
<feature type="domain" description="ABC-type glycine betaine transport system substrate-binding" evidence="1">
    <location>
        <begin position="34"/>
        <end position="326"/>
    </location>
</feature>
<dbReference type="EMBL" id="JENY01000008">
    <property type="protein sequence ID" value="EXL09144.1"/>
    <property type="molecule type" value="Genomic_DNA"/>
</dbReference>
<dbReference type="RefSeq" id="WP_035025146.1">
    <property type="nucleotide sequence ID" value="NZ_KK073882.1"/>
</dbReference>
<reference evidence="3 5" key="2">
    <citation type="submission" date="2019-03" db="EMBL/GenBank/DDBJ databases">
        <title>Genomic Encyclopedia of Type Strains, Phase IV (KMG-IV): sequencing the most valuable type-strain genomes for metagenomic binning, comparative biology and taxonomic classification.</title>
        <authorList>
            <person name="Goeker M."/>
        </authorList>
    </citation>
    <scope>NUCLEOTIDE SEQUENCE [LARGE SCALE GENOMIC DNA]</scope>
    <source>
        <strain evidence="3 5">DSM 11603</strain>
    </source>
</reference>
<dbReference type="PATRIC" id="fig|69279.3.peg.1514"/>
<dbReference type="CDD" id="cd13638">
    <property type="entry name" value="PBP2_EcProx_like"/>
    <property type="match status" value="1"/>
</dbReference>
<evidence type="ECO:0000313" key="2">
    <source>
        <dbReference type="EMBL" id="EXL09144.1"/>
    </source>
</evidence>
<dbReference type="NCBIfam" id="NF008334">
    <property type="entry name" value="PRK11119.1"/>
    <property type="match status" value="1"/>
</dbReference>
<dbReference type="Proteomes" id="UP000294958">
    <property type="component" value="Unassembled WGS sequence"/>
</dbReference>
<proteinExistence type="predicted"/>
<gene>
    <name evidence="2" type="ORF">BG36_22950</name>
    <name evidence="3" type="ORF">DES43_102115</name>
</gene>
<evidence type="ECO:0000259" key="1">
    <source>
        <dbReference type="Pfam" id="PF04069"/>
    </source>
</evidence>
<name>A0A011TBX9_9HYPH</name>
<dbReference type="eggNOG" id="COG2113">
    <property type="taxonomic scope" value="Bacteria"/>
</dbReference>
<sequence>MAGNRILYGIGAALTALTLSVSPLVAQSLPGEGKTVRMGQPTWDTEWFQAQVYKKAMEALGYTVAGPTALDNPPFYQALSQGDMDFWASGWFPLHNTYLEEIKGKASTVGYVAKGGALQGYLIDKKTADEHNIRTVDDFRKPEVAKLFDDNGDGKADLVACPPGWGCELTITHQMEAYELGDTVEPIKAAYSASMADAISRYEQGKPIFFYTWTPNWTVGMLKPDEDVVWLEVSKPSLPEDQKEMESQTSIPDVKGCASNPCQMGWPANDIQVVANNEFLESNPAAKKLFEEMSIPLEDIFAQNAQMYQGADKPADLERQADEWIKANQQTFDGWIEAAKAAAQ</sequence>
<dbReference type="HOGENOM" id="CLU_070055_0_0_5"/>
<dbReference type="Proteomes" id="UP000019849">
    <property type="component" value="Unassembled WGS sequence"/>
</dbReference>
<comment type="caution">
    <text evidence="2">The sequence shown here is derived from an EMBL/GenBank/DDBJ whole genome shotgun (WGS) entry which is preliminary data.</text>
</comment>
<dbReference type="AlphaFoldDB" id="A0A011TBX9"/>
<dbReference type="Pfam" id="PF04069">
    <property type="entry name" value="OpuAC"/>
    <property type="match status" value="1"/>
</dbReference>
<evidence type="ECO:0000313" key="4">
    <source>
        <dbReference type="Proteomes" id="UP000019849"/>
    </source>
</evidence>
<evidence type="ECO:0000313" key="3">
    <source>
        <dbReference type="EMBL" id="TDR37569.1"/>
    </source>
</evidence>
<dbReference type="OrthoDB" id="9786266at2"/>
<keyword evidence="5" id="KW-1185">Reference proteome</keyword>
<dbReference type="Gene3D" id="3.40.190.100">
    <property type="entry name" value="Glycine betaine-binding periplasmic protein, domain 2"/>
    <property type="match status" value="1"/>
</dbReference>
<dbReference type="Gene3D" id="3.40.190.10">
    <property type="entry name" value="Periplasmic binding protein-like II"/>
    <property type="match status" value="1"/>
</dbReference>
<dbReference type="InterPro" id="IPR007210">
    <property type="entry name" value="ABC_Gly_betaine_transp_sub-bd"/>
</dbReference>
<dbReference type="EMBL" id="SNZF01000002">
    <property type="protein sequence ID" value="TDR37569.1"/>
    <property type="molecule type" value="Genomic_DNA"/>
</dbReference>
<dbReference type="GO" id="GO:0022857">
    <property type="term" value="F:transmembrane transporter activity"/>
    <property type="evidence" value="ECO:0007669"/>
    <property type="project" value="InterPro"/>
</dbReference>
<organism evidence="2 4">
    <name type="scientific">Aquamicrobium defluvii</name>
    <dbReference type="NCBI Taxonomy" id="69279"/>
    <lineage>
        <taxon>Bacteria</taxon>
        <taxon>Pseudomonadati</taxon>
        <taxon>Pseudomonadota</taxon>
        <taxon>Alphaproteobacteria</taxon>
        <taxon>Hyphomicrobiales</taxon>
        <taxon>Phyllobacteriaceae</taxon>
        <taxon>Aquamicrobium</taxon>
    </lineage>
</organism>
<accession>A0A011TBX9</accession>